<dbReference type="InterPro" id="IPR018365">
    <property type="entry name" value="Cell_cycle_FtsW-rel_CS"/>
</dbReference>
<feature type="transmembrane region" description="Helical" evidence="6">
    <location>
        <begin position="163"/>
        <end position="181"/>
    </location>
</feature>
<keyword evidence="4 6" id="KW-1133">Transmembrane helix</keyword>
<dbReference type="EMBL" id="LQNT01000009">
    <property type="protein sequence ID" value="KZE38235.1"/>
    <property type="molecule type" value="Genomic_DNA"/>
</dbReference>
<dbReference type="PROSITE" id="PS00428">
    <property type="entry name" value="FTSW_RODA_SPOVE"/>
    <property type="match status" value="1"/>
</dbReference>
<dbReference type="AlphaFoldDB" id="A0A165GZ30"/>
<reference evidence="7 8" key="1">
    <citation type="submission" date="2016-01" db="EMBL/GenBank/DDBJ databases">
        <title>Whole genome sequencing of Bhargavaea cecembensis T14.</title>
        <authorList>
            <person name="Hong K.W."/>
        </authorList>
    </citation>
    <scope>NUCLEOTIDE SEQUENCE [LARGE SCALE GENOMIC DNA]</scope>
    <source>
        <strain evidence="7 8">T14</strain>
    </source>
</reference>
<feature type="transmembrane region" description="Helical" evidence="6">
    <location>
        <begin position="227"/>
        <end position="244"/>
    </location>
</feature>
<feature type="transmembrane region" description="Helical" evidence="6">
    <location>
        <begin position="335"/>
        <end position="354"/>
    </location>
</feature>
<evidence type="ECO:0000256" key="2">
    <source>
        <dbReference type="ARBA" id="ARBA00022692"/>
    </source>
</evidence>
<dbReference type="GO" id="GO:0005886">
    <property type="term" value="C:plasma membrane"/>
    <property type="evidence" value="ECO:0007669"/>
    <property type="project" value="TreeGrafter"/>
</dbReference>
<keyword evidence="2 6" id="KW-0812">Transmembrane</keyword>
<comment type="caution">
    <text evidence="7">The sequence shown here is derived from an EMBL/GenBank/DDBJ whole genome shotgun (WGS) entry which is preliminary data.</text>
</comment>
<dbReference type="PANTHER" id="PTHR30474:SF13">
    <property type="entry name" value="STAGE V SPORULATION PROTEIN E"/>
    <property type="match status" value="1"/>
</dbReference>
<evidence type="ECO:0000256" key="6">
    <source>
        <dbReference type="SAM" id="Phobius"/>
    </source>
</evidence>
<protein>
    <submittedName>
        <fullName evidence="7">Cell division protein FtsW</fullName>
    </submittedName>
</protein>
<evidence type="ECO:0000256" key="1">
    <source>
        <dbReference type="ARBA" id="ARBA00004141"/>
    </source>
</evidence>
<gene>
    <name evidence="7" type="ORF">AV656_04745</name>
</gene>
<dbReference type="Pfam" id="PF01098">
    <property type="entry name" value="FTSW_RODA_SPOVE"/>
    <property type="match status" value="1"/>
</dbReference>
<organism evidence="7 8">
    <name type="scientific">Bhargavaea cecembensis</name>
    <dbReference type="NCBI Taxonomy" id="394098"/>
    <lineage>
        <taxon>Bacteria</taxon>
        <taxon>Bacillati</taxon>
        <taxon>Bacillota</taxon>
        <taxon>Bacilli</taxon>
        <taxon>Bacillales</taxon>
        <taxon>Caryophanaceae</taxon>
        <taxon>Bhargavaea</taxon>
    </lineage>
</organism>
<dbReference type="GO" id="GO:0051301">
    <property type="term" value="P:cell division"/>
    <property type="evidence" value="ECO:0007669"/>
    <property type="project" value="UniProtKB-KW"/>
</dbReference>
<keyword evidence="7" id="KW-0132">Cell division</keyword>
<proteinExistence type="predicted"/>
<evidence type="ECO:0000256" key="4">
    <source>
        <dbReference type="ARBA" id="ARBA00022989"/>
    </source>
</evidence>
<evidence type="ECO:0000313" key="8">
    <source>
        <dbReference type="Proteomes" id="UP000076490"/>
    </source>
</evidence>
<comment type="subcellular location">
    <subcellularLocation>
        <location evidence="1">Membrane</location>
        <topology evidence="1">Multi-pass membrane protein</topology>
    </subcellularLocation>
</comment>
<dbReference type="PANTHER" id="PTHR30474">
    <property type="entry name" value="CELL CYCLE PROTEIN"/>
    <property type="match status" value="1"/>
</dbReference>
<feature type="transmembrane region" description="Helical" evidence="6">
    <location>
        <begin position="45"/>
        <end position="64"/>
    </location>
</feature>
<keyword evidence="5 6" id="KW-0472">Membrane</keyword>
<name>A0A165GZ30_9BACL</name>
<dbReference type="GO" id="GO:0032153">
    <property type="term" value="C:cell division site"/>
    <property type="evidence" value="ECO:0007669"/>
    <property type="project" value="TreeGrafter"/>
</dbReference>
<sequence>MHALEKKLLILFSSAAAALSLLGIMFVHSAGSYWGEIHYGGSLPFALKQSVYLAVALAAAAFILRFKEVGNKRFWSAVYILSIILLVGVLIPGIGAVRNGSQSWIALGPISLQPAEFTKIAVIGKLASMLGEQRGRKVFRLSHLAVILLPAGLIMLQPDFGSMMIMTVSAFCVLLIAGYPLKFFFGLGAAGAAGITALIAAAPYRLDRIKAFLDPWSDPLGSGFQGIQSLLAVGPAGLLGYGYGQSRQKYLYLPEPQNDFIFAIIAEEIGYIGSAAVILLFFLLTASAFGLAARQRDPFSLQMVSGMAAMLGFQSFLNIGVVTGLLPVTGVTLPFISYGGSSLLAAWIAAALILRFGSGGGKG</sequence>
<feature type="transmembrane region" description="Helical" evidence="6">
    <location>
        <begin position="76"/>
        <end position="97"/>
    </location>
</feature>
<dbReference type="InterPro" id="IPR001182">
    <property type="entry name" value="FtsW/RodA"/>
</dbReference>
<feature type="transmembrane region" description="Helical" evidence="6">
    <location>
        <begin position="304"/>
        <end position="329"/>
    </location>
</feature>
<feature type="transmembrane region" description="Helical" evidence="6">
    <location>
        <begin position="187"/>
        <end position="206"/>
    </location>
</feature>
<evidence type="ECO:0000256" key="5">
    <source>
        <dbReference type="ARBA" id="ARBA00023136"/>
    </source>
</evidence>
<dbReference type="RefSeq" id="WP_063179515.1">
    <property type="nucleotide sequence ID" value="NZ_LQNT01000009.1"/>
</dbReference>
<keyword evidence="7" id="KW-0131">Cell cycle</keyword>
<dbReference type="Proteomes" id="UP000076490">
    <property type="component" value="Unassembled WGS sequence"/>
</dbReference>
<accession>A0A165GZ30</accession>
<dbReference type="GO" id="GO:0015648">
    <property type="term" value="F:lipid-linked peptidoglycan transporter activity"/>
    <property type="evidence" value="ECO:0007669"/>
    <property type="project" value="TreeGrafter"/>
</dbReference>
<evidence type="ECO:0000313" key="7">
    <source>
        <dbReference type="EMBL" id="KZE38235.1"/>
    </source>
</evidence>
<keyword evidence="3" id="KW-0133">Cell shape</keyword>
<evidence type="ECO:0000256" key="3">
    <source>
        <dbReference type="ARBA" id="ARBA00022960"/>
    </source>
</evidence>
<dbReference type="OrthoDB" id="9768187at2"/>
<dbReference type="GO" id="GO:0008360">
    <property type="term" value="P:regulation of cell shape"/>
    <property type="evidence" value="ECO:0007669"/>
    <property type="project" value="UniProtKB-KW"/>
</dbReference>
<feature type="transmembrane region" description="Helical" evidence="6">
    <location>
        <begin position="269"/>
        <end position="292"/>
    </location>
</feature>